<reference evidence="2 3" key="1">
    <citation type="journal article" date="2019" name="Sci. Rep.">
        <title>Orb-weaving spider Araneus ventricosus genome elucidates the spidroin gene catalogue.</title>
        <authorList>
            <person name="Kono N."/>
            <person name="Nakamura H."/>
            <person name="Ohtoshi R."/>
            <person name="Moran D.A.P."/>
            <person name="Shinohara A."/>
            <person name="Yoshida Y."/>
            <person name="Fujiwara M."/>
            <person name="Mori M."/>
            <person name="Tomita M."/>
            <person name="Arakawa K."/>
        </authorList>
    </citation>
    <scope>NUCLEOTIDE SEQUENCE [LARGE SCALE GENOMIC DNA]</scope>
</reference>
<feature type="compositionally biased region" description="Basic and acidic residues" evidence="1">
    <location>
        <begin position="43"/>
        <end position="53"/>
    </location>
</feature>
<evidence type="ECO:0000313" key="2">
    <source>
        <dbReference type="EMBL" id="GBO06488.1"/>
    </source>
</evidence>
<accession>A0A4Y2U0S9</accession>
<name>A0A4Y2U0S9_ARAVE</name>
<comment type="caution">
    <text evidence="2">The sequence shown here is derived from an EMBL/GenBank/DDBJ whole genome shotgun (WGS) entry which is preliminary data.</text>
</comment>
<evidence type="ECO:0000313" key="3">
    <source>
        <dbReference type="Proteomes" id="UP000499080"/>
    </source>
</evidence>
<proteinExistence type="predicted"/>
<gene>
    <name evidence="2" type="ORF">AVEN_190440_1</name>
</gene>
<dbReference type="AlphaFoldDB" id="A0A4Y2U0S9"/>
<feature type="region of interest" description="Disordered" evidence="1">
    <location>
        <begin position="95"/>
        <end position="115"/>
    </location>
</feature>
<organism evidence="2 3">
    <name type="scientific">Araneus ventricosus</name>
    <name type="common">Orbweaver spider</name>
    <name type="synonym">Epeira ventricosa</name>
    <dbReference type="NCBI Taxonomy" id="182803"/>
    <lineage>
        <taxon>Eukaryota</taxon>
        <taxon>Metazoa</taxon>
        <taxon>Ecdysozoa</taxon>
        <taxon>Arthropoda</taxon>
        <taxon>Chelicerata</taxon>
        <taxon>Arachnida</taxon>
        <taxon>Araneae</taxon>
        <taxon>Araneomorphae</taxon>
        <taxon>Entelegynae</taxon>
        <taxon>Araneoidea</taxon>
        <taxon>Araneidae</taxon>
        <taxon>Araneus</taxon>
    </lineage>
</organism>
<dbReference type="Proteomes" id="UP000499080">
    <property type="component" value="Unassembled WGS sequence"/>
</dbReference>
<keyword evidence="3" id="KW-1185">Reference proteome</keyword>
<protein>
    <submittedName>
        <fullName evidence="2">Uncharacterized protein</fullName>
    </submittedName>
</protein>
<sequence length="115" mass="13315">METKEFRRASIRKNVVIISPLKSNKRRLRETITHPVRKNSSSEGRKQRKEFTSRVHRLSSLSSTLEAVEDKISERTSLRVKNVVIIHPLKEATSVDGVDKSPSLKNNEFFRRENS</sequence>
<evidence type="ECO:0000256" key="1">
    <source>
        <dbReference type="SAM" id="MobiDB-lite"/>
    </source>
</evidence>
<feature type="region of interest" description="Disordered" evidence="1">
    <location>
        <begin position="28"/>
        <end position="55"/>
    </location>
</feature>
<dbReference type="EMBL" id="BGPR01032797">
    <property type="protein sequence ID" value="GBO06488.1"/>
    <property type="molecule type" value="Genomic_DNA"/>
</dbReference>